<proteinExistence type="predicted"/>
<reference evidence="1" key="1">
    <citation type="submission" date="2023-05" db="EMBL/GenBank/DDBJ databases">
        <authorList>
            <consortium name="ELIXIR-Norway"/>
        </authorList>
    </citation>
    <scope>NUCLEOTIDE SEQUENCE</scope>
</reference>
<evidence type="ECO:0000313" key="1">
    <source>
        <dbReference type="EMBL" id="CAN0399788.1"/>
    </source>
</evidence>
<sequence>MQETQETWIQSVGREDPLEEGMGGLKRHIYGTTTLLKPQEALRSQQALLVRSVTSAVSDSDSVPCQLFTTGLSQFLVDLSSELLTMWQPALSEQGSERASEQEQDGSRSFCDLILEVTSHRFCCSLFIRSKPPGPAHTQGAQITQA</sequence>
<gene>
    <name evidence="1" type="ORF">MRATA1EN22A_LOCUS17651</name>
</gene>
<dbReference type="EMBL" id="OX596112">
    <property type="protein sequence ID" value="CAN0399788.1"/>
    <property type="molecule type" value="Genomic_DNA"/>
</dbReference>
<accession>A0AC59ZGR1</accession>
<organism evidence="1 2">
    <name type="scientific">Rangifer tarandus platyrhynchus</name>
    <name type="common">Svalbard reindeer</name>
    <dbReference type="NCBI Taxonomy" id="3082113"/>
    <lineage>
        <taxon>Eukaryota</taxon>
        <taxon>Metazoa</taxon>
        <taxon>Chordata</taxon>
        <taxon>Craniata</taxon>
        <taxon>Vertebrata</taxon>
        <taxon>Euteleostomi</taxon>
        <taxon>Mammalia</taxon>
        <taxon>Eutheria</taxon>
        <taxon>Laurasiatheria</taxon>
        <taxon>Artiodactyla</taxon>
        <taxon>Ruminantia</taxon>
        <taxon>Pecora</taxon>
        <taxon>Cervidae</taxon>
        <taxon>Odocoileinae</taxon>
        <taxon>Rangifer</taxon>
    </lineage>
</organism>
<protein>
    <submittedName>
        <fullName evidence="1">Uncharacterized protein</fullName>
    </submittedName>
</protein>
<name>A0AC59ZGR1_RANTA</name>
<evidence type="ECO:0000313" key="2">
    <source>
        <dbReference type="Proteomes" id="UP001162501"/>
    </source>
</evidence>
<reference evidence="1" key="2">
    <citation type="submission" date="2025-03" db="EMBL/GenBank/DDBJ databases">
        <authorList>
            <consortium name="ELIXIR-Norway"/>
            <consortium name="Elixir Norway"/>
        </authorList>
    </citation>
    <scope>NUCLEOTIDE SEQUENCE</scope>
</reference>
<dbReference type="Proteomes" id="UP001162501">
    <property type="component" value="Chromosome 28"/>
</dbReference>